<dbReference type="AlphaFoldDB" id="A0A2P4R4N3"/>
<feature type="domain" description="HTH tetR-type" evidence="3">
    <location>
        <begin position="18"/>
        <end position="78"/>
    </location>
</feature>
<proteinExistence type="predicted"/>
<accession>A0A2P4R4N3</accession>
<dbReference type="SUPFAM" id="SSF46689">
    <property type="entry name" value="Homeodomain-like"/>
    <property type="match status" value="1"/>
</dbReference>
<evidence type="ECO:0000259" key="3">
    <source>
        <dbReference type="PROSITE" id="PS50977"/>
    </source>
</evidence>
<reference evidence="4" key="1">
    <citation type="submission" date="2018-01" db="EMBL/GenBank/DDBJ databases">
        <title>Genome sequnecing of Lactobacillus formosensis KACC 18721.</title>
        <authorList>
            <person name="Kim S.-J."/>
            <person name="Heo J."/>
        </authorList>
    </citation>
    <scope>NUCLEOTIDE SEQUENCE</scope>
    <source>
        <strain evidence="4">KACC 18721</strain>
    </source>
</reference>
<dbReference type="PANTHER" id="PTHR43479:SF11">
    <property type="entry name" value="ACREF_ENVCD OPERON REPRESSOR-RELATED"/>
    <property type="match status" value="1"/>
</dbReference>
<gene>
    <name evidence="4" type="ORF">C2R26_09555</name>
</gene>
<dbReference type="Pfam" id="PF00440">
    <property type="entry name" value="TetR_N"/>
    <property type="match status" value="1"/>
</dbReference>
<dbReference type="PROSITE" id="PS50977">
    <property type="entry name" value="HTH_TETR_2"/>
    <property type="match status" value="1"/>
</dbReference>
<dbReference type="PANTHER" id="PTHR43479">
    <property type="entry name" value="ACREF/ENVCD OPERON REPRESSOR-RELATED"/>
    <property type="match status" value="1"/>
</dbReference>
<dbReference type="Gene3D" id="1.10.357.10">
    <property type="entry name" value="Tetracycline Repressor, domain 2"/>
    <property type="match status" value="1"/>
</dbReference>
<dbReference type="GO" id="GO:0003677">
    <property type="term" value="F:DNA binding"/>
    <property type="evidence" value="ECO:0007669"/>
    <property type="project" value="UniProtKB-UniRule"/>
</dbReference>
<evidence type="ECO:0000256" key="2">
    <source>
        <dbReference type="PROSITE-ProRule" id="PRU00335"/>
    </source>
</evidence>
<dbReference type="InterPro" id="IPR050624">
    <property type="entry name" value="HTH-type_Tx_Regulator"/>
</dbReference>
<evidence type="ECO:0000256" key="1">
    <source>
        <dbReference type="ARBA" id="ARBA00023125"/>
    </source>
</evidence>
<dbReference type="PRINTS" id="PR00455">
    <property type="entry name" value="HTHTETR"/>
</dbReference>
<protein>
    <submittedName>
        <fullName evidence="4">TetR/AcrR family transcriptional regulator</fullName>
    </submittedName>
</protein>
<organism evidence="4">
    <name type="scientific">Companilactobacillus formosensis</name>
    <dbReference type="NCBI Taxonomy" id="1617889"/>
    <lineage>
        <taxon>Bacteria</taxon>
        <taxon>Bacillati</taxon>
        <taxon>Bacillota</taxon>
        <taxon>Bacilli</taxon>
        <taxon>Lactobacillales</taxon>
        <taxon>Lactobacillaceae</taxon>
        <taxon>Companilactobacillus</taxon>
    </lineage>
</organism>
<dbReference type="EMBL" id="PPWZ01000075">
    <property type="protein sequence ID" value="POH36202.1"/>
    <property type="molecule type" value="Genomic_DNA"/>
</dbReference>
<feature type="DNA-binding region" description="H-T-H motif" evidence="2">
    <location>
        <begin position="41"/>
        <end position="60"/>
    </location>
</feature>
<dbReference type="InterPro" id="IPR001647">
    <property type="entry name" value="HTH_TetR"/>
</dbReference>
<sequence>MEQAFQDLDNWLKTAQMPNGKKKVLKAALELFSKQGYDGTSTAQIAETSGMSQATIFKYFKSKDDLLLFIIEPIIEHILPVYGKTFAKQIQSNEHDLKELIHFIVHNRYQFLVQNKDAVMILTTQILVNDQIKGMFLKKITSIKAIFLNNVWQALNDTKELRSDLDVTQFLRLMIGQLLFYFLQNQRITPERTAQQIESDLDQIETTVLRAINK</sequence>
<dbReference type="InterPro" id="IPR009057">
    <property type="entry name" value="Homeodomain-like_sf"/>
</dbReference>
<evidence type="ECO:0000313" key="4">
    <source>
        <dbReference type="EMBL" id="POH36202.1"/>
    </source>
</evidence>
<comment type="caution">
    <text evidence="4">The sequence shown here is derived from an EMBL/GenBank/DDBJ whole genome shotgun (WGS) entry which is preliminary data.</text>
</comment>
<keyword evidence="1 2" id="KW-0238">DNA-binding</keyword>
<name>A0A2P4R4N3_9LACO</name>